<name>A0ABR7IBP5_9FIRM</name>
<dbReference type="HAMAP" id="MF_01241">
    <property type="entry name" value="GlcN6P_deamin"/>
    <property type="match status" value="1"/>
</dbReference>
<feature type="active site" description="Proton acceptor; for ring-opening step" evidence="3">
    <location>
        <position position="138"/>
    </location>
</feature>
<dbReference type="InterPro" id="IPR004547">
    <property type="entry name" value="Glucosamine6P_isomerase"/>
</dbReference>
<dbReference type="Proteomes" id="UP000621540">
    <property type="component" value="Unassembled WGS sequence"/>
</dbReference>
<protein>
    <recommendedName>
        <fullName evidence="3">Glucosamine-6-phosphate deaminase</fullName>
        <ecNumber evidence="3">3.5.99.6</ecNumber>
    </recommendedName>
    <alternativeName>
        <fullName evidence="3">GlcN6P deaminase</fullName>
        <shortName evidence="3">GNPDA</shortName>
    </alternativeName>
    <alternativeName>
        <fullName evidence="3">Glucosamine-6-phosphate isomerase</fullName>
    </alternativeName>
</protein>
<reference evidence="5 6" key="1">
    <citation type="submission" date="2020-08" db="EMBL/GenBank/DDBJ databases">
        <title>Genome public.</title>
        <authorList>
            <person name="Liu C."/>
            <person name="Sun Q."/>
        </authorList>
    </citation>
    <scope>NUCLEOTIDE SEQUENCE [LARGE SCALE GENOMIC DNA]</scope>
    <source>
        <strain evidence="5 6">BX0805</strain>
    </source>
</reference>
<comment type="catalytic activity">
    <reaction evidence="3">
        <text>alpha-D-glucosamine 6-phosphate + H2O = beta-D-fructose 6-phosphate + NH4(+)</text>
        <dbReference type="Rhea" id="RHEA:12172"/>
        <dbReference type="ChEBI" id="CHEBI:15377"/>
        <dbReference type="ChEBI" id="CHEBI:28938"/>
        <dbReference type="ChEBI" id="CHEBI:57634"/>
        <dbReference type="ChEBI" id="CHEBI:75989"/>
        <dbReference type="EC" id="3.5.99.6"/>
    </reaction>
</comment>
<comment type="pathway">
    <text evidence="3">Amino-sugar metabolism; N-acetylneuraminate degradation; D-fructose 6-phosphate from N-acetylneuraminate: step 5/5.</text>
</comment>
<dbReference type="Gene3D" id="3.40.50.1360">
    <property type="match status" value="1"/>
</dbReference>
<keyword evidence="2 3" id="KW-0119">Carbohydrate metabolism</keyword>
<gene>
    <name evidence="3 5" type="primary">nagB</name>
    <name evidence="5" type="ORF">H8Z76_10175</name>
</gene>
<evidence type="ECO:0000313" key="5">
    <source>
        <dbReference type="EMBL" id="MBC5754370.1"/>
    </source>
</evidence>
<evidence type="ECO:0000256" key="3">
    <source>
        <dbReference type="HAMAP-Rule" id="MF_01241"/>
    </source>
</evidence>
<dbReference type="RefSeq" id="WP_186982432.1">
    <property type="nucleotide sequence ID" value="NZ_JACOQH010000007.1"/>
</dbReference>
<comment type="function">
    <text evidence="3">Catalyzes the reversible isomerization-deamination of glucosamine 6-phosphate (GlcN6P) to form fructose 6-phosphate (Fru6P) and ammonium ion.</text>
</comment>
<comment type="caution">
    <text evidence="3">Lacks conserved residue(s) required for the propagation of feature annotation.</text>
</comment>
<proteinExistence type="inferred from homology"/>
<dbReference type="PANTHER" id="PTHR11280">
    <property type="entry name" value="GLUCOSAMINE-6-PHOSPHATE ISOMERASE"/>
    <property type="match status" value="1"/>
</dbReference>
<organism evidence="5 6">
    <name type="scientific">Roseburia yibonii</name>
    <dbReference type="NCBI Taxonomy" id="2763063"/>
    <lineage>
        <taxon>Bacteria</taxon>
        <taxon>Bacillati</taxon>
        <taxon>Bacillota</taxon>
        <taxon>Clostridia</taxon>
        <taxon>Lachnospirales</taxon>
        <taxon>Lachnospiraceae</taxon>
        <taxon>Roseburia</taxon>
    </lineage>
</organism>
<dbReference type="CDD" id="cd01399">
    <property type="entry name" value="GlcN6P_deaminase"/>
    <property type="match status" value="1"/>
</dbReference>
<evidence type="ECO:0000256" key="2">
    <source>
        <dbReference type="ARBA" id="ARBA00023277"/>
    </source>
</evidence>
<comment type="similarity">
    <text evidence="3">Belongs to the glucosamine/galactosamine-6-phosphate isomerase family. NagB subfamily.</text>
</comment>
<feature type="active site" description="For ring-opening step" evidence="3">
    <location>
        <position position="143"/>
    </location>
</feature>
<dbReference type="Pfam" id="PF01182">
    <property type="entry name" value="Glucosamine_iso"/>
    <property type="match status" value="1"/>
</dbReference>
<evidence type="ECO:0000313" key="6">
    <source>
        <dbReference type="Proteomes" id="UP000621540"/>
    </source>
</evidence>
<accession>A0ABR7IBP5</accession>
<dbReference type="NCBIfam" id="TIGR00502">
    <property type="entry name" value="nagB"/>
    <property type="match status" value="1"/>
</dbReference>
<sequence length="249" mass="27105">MRIYRVKNYDAMSRQAANIISAQIILKPDSVLGLATGSTPIGAYRQLIDRYRMGDLDFSGIRSVNLDEYLGLSADDPRSYACFMRKNLFDAINIKPENTFIPDGCATDPTEECARYNQLIRALGGIDLQLLGIGNNGHIGFNEPGDCFAKETHPVRLTENTIAANARFFSSVEEVPKYAISTGIKNIMQAKRILLIASGTAKAEALFSTICGPITPAVPASILQLHENVTIVADEAALALVPDQTEEPL</sequence>
<feature type="domain" description="Glucosamine/galactosamine-6-phosphate isomerase" evidence="4">
    <location>
        <begin position="12"/>
        <end position="228"/>
    </location>
</feature>
<dbReference type="InterPro" id="IPR037171">
    <property type="entry name" value="NagB/RpiA_transferase-like"/>
</dbReference>
<dbReference type="InterPro" id="IPR006148">
    <property type="entry name" value="Glc/Gal-6P_isomerase"/>
</dbReference>
<dbReference type="SUPFAM" id="SSF100950">
    <property type="entry name" value="NagB/RpiA/CoA transferase-like"/>
    <property type="match status" value="1"/>
</dbReference>
<comment type="caution">
    <text evidence="5">The sequence shown here is derived from an EMBL/GenBank/DDBJ whole genome shotgun (WGS) entry which is preliminary data.</text>
</comment>
<dbReference type="EC" id="3.5.99.6" evidence="3"/>
<feature type="active site" description="For ring-opening step" evidence="3">
    <location>
        <position position="136"/>
    </location>
</feature>
<dbReference type="PROSITE" id="PS01161">
    <property type="entry name" value="GLC_GALNAC_ISOMERASE"/>
    <property type="match status" value="1"/>
</dbReference>
<keyword evidence="1 3" id="KW-0378">Hydrolase</keyword>
<evidence type="ECO:0000259" key="4">
    <source>
        <dbReference type="Pfam" id="PF01182"/>
    </source>
</evidence>
<dbReference type="PANTHER" id="PTHR11280:SF5">
    <property type="entry name" value="GLUCOSAMINE-6-PHOSPHATE ISOMERASE"/>
    <property type="match status" value="1"/>
</dbReference>
<dbReference type="GO" id="GO:0004342">
    <property type="term" value="F:glucosamine-6-phosphate deaminase activity"/>
    <property type="evidence" value="ECO:0007669"/>
    <property type="project" value="UniProtKB-EC"/>
</dbReference>
<feature type="active site" description="Proton acceptor; for enolization step" evidence="3">
    <location>
        <position position="67"/>
    </location>
</feature>
<dbReference type="InterPro" id="IPR018321">
    <property type="entry name" value="Glucosamine6P_isomerase_CS"/>
</dbReference>
<keyword evidence="6" id="KW-1185">Reference proteome</keyword>
<evidence type="ECO:0000256" key="1">
    <source>
        <dbReference type="ARBA" id="ARBA00022801"/>
    </source>
</evidence>
<dbReference type="EMBL" id="JACOQH010000007">
    <property type="protein sequence ID" value="MBC5754370.1"/>
    <property type="molecule type" value="Genomic_DNA"/>
</dbReference>